<feature type="region of interest" description="Disordered" evidence="1">
    <location>
        <begin position="1"/>
        <end position="77"/>
    </location>
</feature>
<evidence type="ECO:0000256" key="1">
    <source>
        <dbReference type="SAM" id="MobiDB-lite"/>
    </source>
</evidence>
<evidence type="ECO:0000313" key="3">
    <source>
        <dbReference type="Proteomes" id="UP000314294"/>
    </source>
</evidence>
<accession>A0A4Z2FP96</accession>
<protein>
    <submittedName>
        <fullName evidence="2">Uncharacterized protein</fullName>
    </submittedName>
</protein>
<dbReference type="Proteomes" id="UP000314294">
    <property type="component" value="Unassembled WGS sequence"/>
</dbReference>
<sequence>MELPAGRGGGELTGRVNTSAMTDDEQRFLLPRSGTPLSAASSERPGGGTGSGEEVAVTPTTSGSGPEVNRPNPTPIRISILPTRSLLVSRLFGESSMRPLGRRRRRRPGASEQKAAAAVAAAREREEEQTEAGGATKRRGGVGGMDIEVER</sequence>
<gene>
    <name evidence="2" type="ORF">EYF80_047695</name>
</gene>
<keyword evidence="3" id="KW-1185">Reference proteome</keyword>
<feature type="compositionally biased region" description="Gly residues" evidence="1">
    <location>
        <begin position="1"/>
        <end position="12"/>
    </location>
</feature>
<organism evidence="2 3">
    <name type="scientific">Liparis tanakae</name>
    <name type="common">Tanaka's snailfish</name>
    <dbReference type="NCBI Taxonomy" id="230148"/>
    <lineage>
        <taxon>Eukaryota</taxon>
        <taxon>Metazoa</taxon>
        <taxon>Chordata</taxon>
        <taxon>Craniata</taxon>
        <taxon>Vertebrata</taxon>
        <taxon>Euteleostomi</taxon>
        <taxon>Actinopterygii</taxon>
        <taxon>Neopterygii</taxon>
        <taxon>Teleostei</taxon>
        <taxon>Neoteleostei</taxon>
        <taxon>Acanthomorphata</taxon>
        <taxon>Eupercaria</taxon>
        <taxon>Perciformes</taxon>
        <taxon>Cottioidei</taxon>
        <taxon>Cottales</taxon>
        <taxon>Liparidae</taxon>
        <taxon>Liparis</taxon>
    </lineage>
</organism>
<dbReference type="AlphaFoldDB" id="A0A4Z2FP96"/>
<dbReference type="EMBL" id="SRLO01001057">
    <property type="protein sequence ID" value="TNN42152.1"/>
    <property type="molecule type" value="Genomic_DNA"/>
</dbReference>
<comment type="caution">
    <text evidence="2">The sequence shown here is derived from an EMBL/GenBank/DDBJ whole genome shotgun (WGS) entry which is preliminary data.</text>
</comment>
<name>A0A4Z2FP96_9TELE</name>
<feature type="compositionally biased region" description="Low complexity" evidence="1">
    <location>
        <begin position="112"/>
        <end position="121"/>
    </location>
</feature>
<proteinExistence type="predicted"/>
<feature type="region of interest" description="Disordered" evidence="1">
    <location>
        <begin position="91"/>
        <end position="151"/>
    </location>
</feature>
<evidence type="ECO:0000313" key="2">
    <source>
        <dbReference type="EMBL" id="TNN42152.1"/>
    </source>
</evidence>
<reference evidence="2 3" key="1">
    <citation type="submission" date="2019-03" db="EMBL/GenBank/DDBJ databases">
        <title>First draft genome of Liparis tanakae, snailfish: a comprehensive survey of snailfish specific genes.</title>
        <authorList>
            <person name="Kim W."/>
            <person name="Song I."/>
            <person name="Jeong J.-H."/>
            <person name="Kim D."/>
            <person name="Kim S."/>
            <person name="Ryu S."/>
            <person name="Song J.Y."/>
            <person name="Lee S.K."/>
        </authorList>
    </citation>
    <scope>NUCLEOTIDE SEQUENCE [LARGE SCALE GENOMIC DNA]</scope>
    <source>
        <tissue evidence="2">Muscle</tissue>
    </source>
</reference>